<keyword evidence="1" id="KW-0346">Stress response</keyword>
<dbReference type="AlphaFoldDB" id="A0A8T2USL5"/>
<dbReference type="Pfam" id="PF00011">
    <property type="entry name" value="HSP20"/>
    <property type="match status" value="1"/>
</dbReference>
<dbReference type="PROSITE" id="PS01031">
    <property type="entry name" value="SHSP"/>
    <property type="match status" value="1"/>
</dbReference>
<name>A0A8T2USL5_CERRI</name>
<sequence length="291" mass="32200">MESSEAAARRISCISRHLAANYSNSCPSSLTSMVCSSSSGVQPGGRKDSRLLFARQDIHCPALVTEPDDCQVPNPSQVYQAVGRKDSRVLFARQAIDAQGYFMREYMGNQLTYWNEAEGGEQDECADEKHCISELGSTTGNHSENKPTNLDGEPKFARTADEGHELANIEQHNLPFPVDDAKQKEVDWLPRMDVAEFAAAYLVTIELPGVQVDGIRVEVNEERLLVSGSRPSTECPTDGVEQGGKAFYHCKELSQGSFRAQWPLPKNTNVDAVSAEFMDGFLRVFLPKHRN</sequence>
<dbReference type="SUPFAM" id="SSF49764">
    <property type="entry name" value="HSP20-like chaperones"/>
    <property type="match status" value="1"/>
</dbReference>
<evidence type="ECO:0000313" key="6">
    <source>
        <dbReference type="Proteomes" id="UP000825935"/>
    </source>
</evidence>
<evidence type="ECO:0000313" key="5">
    <source>
        <dbReference type="EMBL" id="KAH7436773.1"/>
    </source>
</evidence>
<evidence type="ECO:0000256" key="3">
    <source>
        <dbReference type="RuleBase" id="RU003616"/>
    </source>
</evidence>
<organism evidence="5 6">
    <name type="scientific">Ceratopteris richardii</name>
    <name type="common">Triangle waterfern</name>
    <dbReference type="NCBI Taxonomy" id="49495"/>
    <lineage>
        <taxon>Eukaryota</taxon>
        <taxon>Viridiplantae</taxon>
        <taxon>Streptophyta</taxon>
        <taxon>Embryophyta</taxon>
        <taxon>Tracheophyta</taxon>
        <taxon>Polypodiopsida</taxon>
        <taxon>Polypodiidae</taxon>
        <taxon>Polypodiales</taxon>
        <taxon>Pteridineae</taxon>
        <taxon>Pteridaceae</taxon>
        <taxon>Parkerioideae</taxon>
        <taxon>Ceratopteris</taxon>
    </lineage>
</organism>
<dbReference type="EMBL" id="CM035410">
    <property type="protein sequence ID" value="KAH7436773.1"/>
    <property type="molecule type" value="Genomic_DNA"/>
</dbReference>
<feature type="domain" description="SHSP" evidence="4">
    <location>
        <begin position="183"/>
        <end position="291"/>
    </location>
</feature>
<dbReference type="CDD" id="cd06464">
    <property type="entry name" value="ACD_sHsps-like"/>
    <property type="match status" value="1"/>
</dbReference>
<dbReference type="EMBL" id="CM035410">
    <property type="protein sequence ID" value="KAH7436774.1"/>
    <property type="molecule type" value="Genomic_DNA"/>
</dbReference>
<evidence type="ECO:0000256" key="2">
    <source>
        <dbReference type="PROSITE-ProRule" id="PRU00285"/>
    </source>
</evidence>
<keyword evidence="6" id="KW-1185">Reference proteome</keyword>
<dbReference type="OrthoDB" id="1431247at2759"/>
<accession>A0A8T2USL5</accession>
<dbReference type="OMA" id="SWPFPSN"/>
<dbReference type="Proteomes" id="UP000825935">
    <property type="component" value="Chromosome 5"/>
</dbReference>
<dbReference type="PANTHER" id="PTHR11527">
    <property type="entry name" value="HEAT-SHOCK PROTEIN 20 FAMILY MEMBER"/>
    <property type="match status" value="1"/>
</dbReference>
<comment type="similarity">
    <text evidence="2 3">Belongs to the small heat shock protein (HSP20) family.</text>
</comment>
<dbReference type="InterPro" id="IPR031107">
    <property type="entry name" value="Small_HSP"/>
</dbReference>
<comment type="caution">
    <text evidence="5">The sequence shown here is derived from an EMBL/GenBank/DDBJ whole genome shotgun (WGS) entry which is preliminary data.</text>
</comment>
<reference evidence="5" key="1">
    <citation type="submission" date="2021-08" db="EMBL/GenBank/DDBJ databases">
        <title>WGS assembly of Ceratopteris richardii.</title>
        <authorList>
            <person name="Marchant D.B."/>
            <person name="Chen G."/>
            <person name="Jenkins J."/>
            <person name="Shu S."/>
            <person name="Leebens-Mack J."/>
            <person name="Grimwood J."/>
            <person name="Schmutz J."/>
            <person name="Soltis P."/>
            <person name="Soltis D."/>
            <person name="Chen Z.-H."/>
        </authorList>
    </citation>
    <scope>NUCLEOTIDE SEQUENCE</scope>
    <source>
        <strain evidence="5">Whitten #5841</strain>
        <tissue evidence="5">Leaf</tissue>
    </source>
</reference>
<dbReference type="InterPro" id="IPR008978">
    <property type="entry name" value="HSP20-like_chaperone"/>
</dbReference>
<dbReference type="Gene3D" id="2.60.40.790">
    <property type="match status" value="1"/>
</dbReference>
<dbReference type="InterPro" id="IPR002068">
    <property type="entry name" value="A-crystallin/Hsp20_dom"/>
</dbReference>
<proteinExistence type="inferred from homology"/>
<evidence type="ECO:0000256" key="1">
    <source>
        <dbReference type="ARBA" id="ARBA00023016"/>
    </source>
</evidence>
<protein>
    <recommendedName>
        <fullName evidence="4">SHSP domain-containing protein</fullName>
    </recommendedName>
</protein>
<gene>
    <name evidence="5" type="ORF">KP509_05G035700</name>
</gene>
<evidence type="ECO:0000259" key="4">
    <source>
        <dbReference type="PROSITE" id="PS01031"/>
    </source>
</evidence>